<gene>
    <name evidence="2" type="ORF">DNU06_04945</name>
</gene>
<dbReference type="Proteomes" id="UP000249248">
    <property type="component" value="Unassembled WGS sequence"/>
</dbReference>
<dbReference type="AlphaFoldDB" id="A0A2W1NTD3"/>
<organism evidence="2 3">
    <name type="scientific">Putridiphycobacter roseus</name>
    <dbReference type="NCBI Taxonomy" id="2219161"/>
    <lineage>
        <taxon>Bacteria</taxon>
        <taxon>Pseudomonadati</taxon>
        <taxon>Bacteroidota</taxon>
        <taxon>Flavobacteriia</taxon>
        <taxon>Flavobacteriales</taxon>
        <taxon>Crocinitomicaceae</taxon>
        <taxon>Putridiphycobacter</taxon>
    </lineage>
</organism>
<evidence type="ECO:0000313" key="3">
    <source>
        <dbReference type="Proteomes" id="UP000249248"/>
    </source>
</evidence>
<accession>A0A2W1NTD3</accession>
<protein>
    <recommendedName>
        <fullName evidence="1">Putative auto-transporter adhesin head GIN domain-containing protein</fullName>
    </recommendedName>
</protein>
<dbReference type="PROSITE" id="PS51257">
    <property type="entry name" value="PROKAR_LIPOPROTEIN"/>
    <property type="match status" value="1"/>
</dbReference>
<dbReference type="OrthoDB" id="1466971at2"/>
<dbReference type="Gene3D" id="2.160.20.120">
    <property type="match status" value="1"/>
</dbReference>
<evidence type="ECO:0000313" key="2">
    <source>
        <dbReference type="EMBL" id="PZE17968.1"/>
    </source>
</evidence>
<feature type="domain" description="Putative auto-transporter adhesin head GIN" evidence="1">
    <location>
        <begin position="47"/>
        <end position="228"/>
    </location>
</feature>
<evidence type="ECO:0000259" key="1">
    <source>
        <dbReference type="Pfam" id="PF10988"/>
    </source>
</evidence>
<dbReference type="Pfam" id="PF10988">
    <property type="entry name" value="DUF2807"/>
    <property type="match status" value="1"/>
</dbReference>
<proteinExistence type="predicted"/>
<dbReference type="EMBL" id="QKSB01000002">
    <property type="protein sequence ID" value="PZE17968.1"/>
    <property type="molecule type" value="Genomic_DNA"/>
</dbReference>
<dbReference type="InterPro" id="IPR021255">
    <property type="entry name" value="DUF2807"/>
</dbReference>
<sequence length="244" mass="27207">MVKYFIYIWFIFSFIACKKATERRCWKSVGEPGKRSLSIADVERFVLHKNITYIMHQNDSNKVVIEAGVNMLHLVEVRNEAAVLTIENKSYCNFLRDADKKVKVHIHYPAFKNIYAEISDSIIFLDTMKGESLHLEMREAGGVAVLTTQLNDLKLLVSAGPGSFVVKGFAKYANLKVQGQGFGDATGLSMKFISIYQNSVANLKVNLQDTEGNVLIDGAGSVLYKGIPKNVEIIQNGVGNFSQF</sequence>
<keyword evidence="3" id="KW-1185">Reference proteome</keyword>
<dbReference type="RefSeq" id="WP_111062119.1">
    <property type="nucleotide sequence ID" value="NZ_JBHUCU010000002.1"/>
</dbReference>
<comment type="caution">
    <text evidence="2">The sequence shown here is derived from an EMBL/GenBank/DDBJ whole genome shotgun (WGS) entry which is preliminary data.</text>
</comment>
<name>A0A2W1NTD3_9FLAO</name>
<reference evidence="2 3" key="1">
    <citation type="submission" date="2018-06" db="EMBL/GenBank/DDBJ databases">
        <title>The draft genome sequence of Crocinitomix sp. SM1701.</title>
        <authorList>
            <person name="Zhang X."/>
        </authorList>
    </citation>
    <scope>NUCLEOTIDE SEQUENCE [LARGE SCALE GENOMIC DNA]</scope>
    <source>
        <strain evidence="2 3">SM1701</strain>
    </source>
</reference>